<dbReference type="GO" id="GO:0008270">
    <property type="term" value="F:zinc ion binding"/>
    <property type="evidence" value="ECO:0007669"/>
    <property type="project" value="UniProtKB-KW"/>
</dbReference>
<dbReference type="OrthoDB" id="1711136at2759"/>
<dbReference type="PANTHER" id="PTHR42647">
    <property type="entry name" value="SBP (S-RIBONUCLEASE BINDING PROTEIN) FAMILY PROTEIN"/>
    <property type="match status" value="1"/>
</dbReference>
<name>A0A9D5H4V3_9LILI</name>
<dbReference type="PROSITE" id="PS50089">
    <property type="entry name" value="ZF_RING_2"/>
    <property type="match status" value="1"/>
</dbReference>
<organism evidence="7 8">
    <name type="scientific">Dioscorea zingiberensis</name>
    <dbReference type="NCBI Taxonomy" id="325984"/>
    <lineage>
        <taxon>Eukaryota</taxon>
        <taxon>Viridiplantae</taxon>
        <taxon>Streptophyta</taxon>
        <taxon>Embryophyta</taxon>
        <taxon>Tracheophyta</taxon>
        <taxon>Spermatophyta</taxon>
        <taxon>Magnoliopsida</taxon>
        <taxon>Liliopsida</taxon>
        <taxon>Dioscoreales</taxon>
        <taxon>Dioscoreaceae</taxon>
        <taxon>Dioscorea</taxon>
    </lineage>
</organism>
<dbReference type="Pfam" id="PF13920">
    <property type="entry name" value="zf-C3HC4_3"/>
    <property type="match status" value="1"/>
</dbReference>
<proteinExistence type="predicted"/>
<keyword evidence="5" id="KW-0175">Coiled coil</keyword>
<keyword evidence="3" id="KW-0862">Zinc</keyword>
<dbReference type="Proteomes" id="UP001085076">
    <property type="component" value="Miscellaneous, Linkage group lg09"/>
</dbReference>
<evidence type="ECO:0000256" key="1">
    <source>
        <dbReference type="ARBA" id="ARBA00022723"/>
    </source>
</evidence>
<keyword evidence="2 4" id="KW-0863">Zinc-finger</keyword>
<dbReference type="GO" id="GO:0043067">
    <property type="term" value="P:regulation of programmed cell death"/>
    <property type="evidence" value="ECO:0007669"/>
    <property type="project" value="TreeGrafter"/>
</dbReference>
<feature type="domain" description="RING-type" evidence="6">
    <location>
        <begin position="228"/>
        <end position="263"/>
    </location>
</feature>
<accession>A0A9D5H4V3</accession>
<gene>
    <name evidence="7" type="ORF">J5N97_028424</name>
</gene>
<evidence type="ECO:0000313" key="7">
    <source>
        <dbReference type="EMBL" id="KAJ0963302.1"/>
    </source>
</evidence>
<reference evidence="7" key="2">
    <citation type="journal article" date="2022" name="Hortic Res">
        <title>The genome of Dioscorea zingiberensis sheds light on the biosynthesis, origin and evolution of the medicinally important diosgenin saponins.</title>
        <authorList>
            <person name="Li Y."/>
            <person name="Tan C."/>
            <person name="Li Z."/>
            <person name="Guo J."/>
            <person name="Li S."/>
            <person name="Chen X."/>
            <person name="Wang C."/>
            <person name="Dai X."/>
            <person name="Yang H."/>
            <person name="Song W."/>
            <person name="Hou L."/>
            <person name="Xu J."/>
            <person name="Tong Z."/>
            <person name="Xu A."/>
            <person name="Yuan X."/>
            <person name="Wang W."/>
            <person name="Yang Q."/>
            <person name="Chen L."/>
            <person name="Sun Z."/>
            <person name="Wang K."/>
            <person name="Pan B."/>
            <person name="Chen J."/>
            <person name="Bao Y."/>
            <person name="Liu F."/>
            <person name="Qi X."/>
            <person name="Gang D.R."/>
            <person name="Wen J."/>
            <person name="Li J."/>
        </authorList>
    </citation>
    <scope>NUCLEOTIDE SEQUENCE</scope>
    <source>
        <strain evidence="7">Dzin_1.0</strain>
    </source>
</reference>
<dbReference type="InterPro" id="IPR013083">
    <property type="entry name" value="Znf_RING/FYVE/PHD"/>
</dbReference>
<evidence type="ECO:0000256" key="4">
    <source>
        <dbReference type="PROSITE-ProRule" id="PRU00175"/>
    </source>
</evidence>
<dbReference type="AlphaFoldDB" id="A0A9D5H4V3"/>
<evidence type="ECO:0000256" key="3">
    <source>
        <dbReference type="ARBA" id="ARBA00022833"/>
    </source>
</evidence>
<feature type="coiled-coil region" evidence="5">
    <location>
        <begin position="181"/>
        <end position="208"/>
    </location>
</feature>
<evidence type="ECO:0000256" key="2">
    <source>
        <dbReference type="ARBA" id="ARBA00022771"/>
    </source>
</evidence>
<protein>
    <recommendedName>
        <fullName evidence="6">RING-type domain-containing protein</fullName>
    </recommendedName>
</protein>
<keyword evidence="1" id="KW-0479">Metal-binding</keyword>
<dbReference type="InterPro" id="IPR001841">
    <property type="entry name" value="Znf_RING"/>
</dbReference>
<dbReference type="EMBL" id="JAGGNH010000009">
    <property type="protein sequence ID" value="KAJ0963302.1"/>
    <property type="molecule type" value="Genomic_DNA"/>
</dbReference>
<dbReference type="CDD" id="cd16649">
    <property type="entry name" value="mRING-HC-C3HC5_CGRF1-like"/>
    <property type="match status" value="1"/>
</dbReference>
<comment type="caution">
    <text evidence="7">The sequence shown here is derived from an EMBL/GenBank/DDBJ whole genome shotgun (WGS) entry which is preliminary data.</text>
</comment>
<evidence type="ECO:0000256" key="5">
    <source>
        <dbReference type="SAM" id="Coils"/>
    </source>
</evidence>
<dbReference type="PANTHER" id="PTHR42647:SF12">
    <property type="entry name" value="BOI-RELATED E3 UBIQUITIN-PROTEIN LIGASE 2-RELATED"/>
    <property type="match status" value="1"/>
</dbReference>
<dbReference type="GO" id="GO:0004842">
    <property type="term" value="F:ubiquitin-protein transferase activity"/>
    <property type="evidence" value="ECO:0007669"/>
    <property type="project" value="TreeGrafter"/>
</dbReference>
<sequence>MAIEAHHHLLFLPSQLLPNNEVMSVLDNYNNNVQTSFIAPPLNSASGPFLPNYYNLGGGGGGAEAQSAPRKRQRDSIDSSMFSFLGGDDVALRLHQQQLEIEHLVDCHQEKVRKEMEGRRRRAMREVIGAVERTATRRMRAKVEEMERIAKINWALEERIRSLAMENQAWRDLAQSNEAAVIVLQRNLELVLAKAKEEEEQCEAVEDAESCCLGGNEEEQWIGRRRLCRSCGQLEPRALLLPCRHLCVCTACATTVVACPVCRVGKDDIIFVNMSINST</sequence>
<evidence type="ECO:0000259" key="6">
    <source>
        <dbReference type="PROSITE" id="PS50089"/>
    </source>
</evidence>
<evidence type="ECO:0000313" key="8">
    <source>
        <dbReference type="Proteomes" id="UP001085076"/>
    </source>
</evidence>
<reference evidence="7" key="1">
    <citation type="submission" date="2021-03" db="EMBL/GenBank/DDBJ databases">
        <authorList>
            <person name="Li Z."/>
            <person name="Yang C."/>
        </authorList>
    </citation>
    <scope>NUCLEOTIDE SEQUENCE</scope>
    <source>
        <strain evidence="7">Dzin_1.0</strain>
        <tissue evidence="7">Leaf</tissue>
    </source>
</reference>
<dbReference type="Gene3D" id="3.30.40.10">
    <property type="entry name" value="Zinc/RING finger domain, C3HC4 (zinc finger)"/>
    <property type="match status" value="1"/>
</dbReference>
<keyword evidence="8" id="KW-1185">Reference proteome</keyword>